<evidence type="ECO:0000313" key="2">
    <source>
        <dbReference type="EMBL" id="KGX85301.1"/>
    </source>
</evidence>
<dbReference type="Gene3D" id="3.40.50.720">
    <property type="entry name" value="NAD(P)-binding Rossmann-like Domain"/>
    <property type="match status" value="1"/>
</dbReference>
<dbReference type="EMBL" id="AVPG01000024">
    <property type="protein sequence ID" value="KGX85301.1"/>
    <property type="molecule type" value="Genomic_DNA"/>
</dbReference>
<sequence length="206" mass="22959">MNITIFGATGRVGHQIATLLHEQGHHVQSLVRNKQKAQNLIPFANIIHGDVTSHVDVDRAIKGADYVMSALGTDKTTTLSQAMPLIIQSMYAHQLNRIITIGTAGILNSRCEETKYRYQTAESKRKKTFAAEEHATVYQHLKQSTLDWTIICPTYLPDGGEEGGVRYERHFLPIDGERITTGDTAKFAVDTLKSHSFSKCRVGICY</sequence>
<dbReference type="OrthoDB" id="9785372at2"/>
<feature type="domain" description="NAD(P)-binding" evidence="1">
    <location>
        <begin position="7"/>
        <end position="194"/>
    </location>
</feature>
<keyword evidence="3" id="KW-1185">Reference proteome</keyword>
<proteinExistence type="predicted"/>
<dbReference type="RefSeq" id="WP_036835648.1">
    <property type="nucleotide sequence ID" value="NZ_AVPG01000024.1"/>
</dbReference>
<evidence type="ECO:0000259" key="1">
    <source>
        <dbReference type="Pfam" id="PF13460"/>
    </source>
</evidence>
<dbReference type="AlphaFoldDB" id="A0A0A5FWV9"/>
<reference evidence="2 3" key="1">
    <citation type="submission" date="2013-08" db="EMBL/GenBank/DDBJ databases">
        <authorList>
            <person name="Huang J."/>
            <person name="Wang G."/>
        </authorList>
    </citation>
    <scope>NUCLEOTIDE SEQUENCE [LARGE SCALE GENOMIC DNA]</scope>
    <source>
        <strain evidence="2 3">JSM 072002</strain>
    </source>
</reference>
<dbReference type="Proteomes" id="UP000030401">
    <property type="component" value="Unassembled WGS sequence"/>
</dbReference>
<accession>A0A0A5FWV9</accession>
<comment type="caution">
    <text evidence="2">The sequence shown here is derived from an EMBL/GenBank/DDBJ whole genome shotgun (WGS) entry which is preliminary data.</text>
</comment>
<dbReference type="PANTHER" id="PTHR43355">
    <property type="entry name" value="FLAVIN REDUCTASE (NADPH)"/>
    <property type="match status" value="1"/>
</dbReference>
<protein>
    <recommendedName>
        <fullName evidence="1">NAD(P)-binding domain-containing protein</fullName>
    </recommendedName>
</protein>
<dbReference type="Pfam" id="PF13460">
    <property type="entry name" value="NAD_binding_10"/>
    <property type="match status" value="1"/>
</dbReference>
<dbReference type="GO" id="GO:0016646">
    <property type="term" value="F:oxidoreductase activity, acting on the CH-NH group of donors, NAD or NADP as acceptor"/>
    <property type="evidence" value="ECO:0007669"/>
    <property type="project" value="TreeGrafter"/>
</dbReference>
<evidence type="ECO:0000313" key="3">
    <source>
        <dbReference type="Proteomes" id="UP000030401"/>
    </source>
</evidence>
<dbReference type="PANTHER" id="PTHR43355:SF2">
    <property type="entry name" value="FLAVIN REDUCTASE (NADPH)"/>
    <property type="match status" value="1"/>
</dbReference>
<name>A0A0A5FWV9_9BACI</name>
<dbReference type="InterPro" id="IPR016040">
    <property type="entry name" value="NAD(P)-bd_dom"/>
</dbReference>
<dbReference type="SUPFAM" id="SSF51735">
    <property type="entry name" value="NAD(P)-binding Rossmann-fold domains"/>
    <property type="match status" value="1"/>
</dbReference>
<dbReference type="eggNOG" id="COG0702">
    <property type="taxonomic scope" value="Bacteria"/>
</dbReference>
<dbReference type="InterPro" id="IPR051606">
    <property type="entry name" value="Polyketide_Oxido-like"/>
</dbReference>
<dbReference type="InterPro" id="IPR036291">
    <property type="entry name" value="NAD(P)-bd_dom_sf"/>
</dbReference>
<gene>
    <name evidence="2" type="ORF">N784_09680</name>
</gene>
<dbReference type="STRING" id="1385512.N784_09680"/>
<organism evidence="2 3">
    <name type="scientific">Pontibacillus litoralis JSM 072002</name>
    <dbReference type="NCBI Taxonomy" id="1385512"/>
    <lineage>
        <taxon>Bacteria</taxon>
        <taxon>Bacillati</taxon>
        <taxon>Bacillota</taxon>
        <taxon>Bacilli</taxon>
        <taxon>Bacillales</taxon>
        <taxon>Bacillaceae</taxon>
        <taxon>Pontibacillus</taxon>
    </lineage>
</organism>